<dbReference type="EMBL" id="CABFNQ020000725">
    <property type="protein sequence ID" value="CAH0026643.1"/>
    <property type="molecule type" value="Genomic_DNA"/>
</dbReference>
<dbReference type="InterPro" id="IPR002713">
    <property type="entry name" value="FF_domain"/>
</dbReference>
<feature type="domain" description="FF" evidence="8">
    <location>
        <begin position="290"/>
        <end position="346"/>
    </location>
</feature>
<dbReference type="AlphaFoldDB" id="A0A9N9VK68"/>
<organism evidence="9 10">
    <name type="scientific">Clonostachys rhizophaga</name>
    <dbReference type="NCBI Taxonomy" id="160324"/>
    <lineage>
        <taxon>Eukaryota</taxon>
        <taxon>Fungi</taxon>
        <taxon>Dikarya</taxon>
        <taxon>Ascomycota</taxon>
        <taxon>Pezizomycotina</taxon>
        <taxon>Sordariomycetes</taxon>
        <taxon>Hypocreomycetidae</taxon>
        <taxon>Hypocreales</taxon>
        <taxon>Bionectriaceae</taxon>
        <taxon>Clonostachys</taxon>
    </lineage>
</organism>
<evidence type="ECO:0000256" key="1">
    <source>
        <dbReference type="ARBA" id="ARBA00004123"/>
    </source>
</evidence>
<feature type="compositionally biased region" description="Basic and acidic residues" evidence="6">
    <location>
        <begin position="795"/>
        <end position="823"/>
    </location>
</feature>
<evidence type="ECO:0000313" key="10">
    <source>
        <dbReference type="Proteomes" id="UP000696573"/>
    </source>
</evidence>
<feature type="region of interest" description="Disordered" evidence="6">
    <location>
        <begin position="604"/>
        <end position="849"/>
    </location>
</feature>
<evidence type="ECO:0000256" key="6">
    <source>
        <dbReference type="SAM" id="MobiDB-lite"/>
    </source>
</evidence>
<name>A0A9N9VK68_9HYPO</name>
<dbReference type="GO" id="GO:0045292">
    <property type="term" value="P:mRNA cis splicing, via spliceosome"/>
    <property type="evidence" value="ECO:0007669"/>
    <property type="project" value="InterPro"/>
</dbReference>
<dbReference type="SUPFAM" id="SSF81698">
    <property type="entry name" value="FF domain"/>
    <property type="match status" value="5"/>
</dbReference>
<evidence type="ECO:0000256" key="5">
    <source>
        <dbReference type="ARBA" id="ARBA00023242"/>
    </source>
</evidence>
<dbReference type="PROSITE" id="PS50020">
    <property type="entry name" value="WW_DOMAIN_2"/>
    <property type="match status" value="2"/>
</dbReference>
<dbReference type="Gene3D" id="2.20.70.10">
    <property type="match status" value="2"/>
</dbReference>
<evidence type="ECO:0000313" key="9">
    <source>
        <dbReference type="EMBL" id="CAH0026643.1"/>
    </source>
</evidence>
<dbReference type="InterPro" id="IPR036517">
    <property type="entry name" value="FF_domain_sf"/>
</dbReference>
<evidence type="ECO:0000259" key="7">
    <source>
        <dbReference type="PROSITE" id="PS50020"/>
    </source>
</evidence>
<keyword evidence="3" id="KW-0677">Repeat</keyword>
<dbReference type="GO" id="GO:0071004">
    <property type="term" value="C:U2-type prespliceosome"/>
    <property type="evidence" value="ECO:0007669"/>
    <property type="project" value="TreeGrafter"/>
</dbReference>
<evidence type="ECO:0000256" key="4">
    <source>
        <dbReference type="ARBA" id="ARBA00023187"/>
    </source>
</evidence>
<comment type="subcellular location">
    <subcellularLocation>
        <location evidence="1">Nucleus</location>
    </subcellularLocation>
</comment>
<dbReference type="Pfam" id="PF00397">
    <property type="entry name" value="WW"/>
    <property type="match status" value="2"/>
</dbReference>
<keyword evidence="2" id="KW-0507">mRNA processing</keyword>
<feature type="domain" description="FF" evidence="8">
    <location>
        <begin position="436"/>
        <end position="498"/>
    </location>
</feature>
<feature type="domain" description="FF" evidence="8">
    <location>
        <begin position="563"/>
        <end position="621"/>
    </location>
</feature>
<dbReference type="Gene3D" id="1.10.10.440">
    <property type="entry name" value="FF domain"/>
    <property type="match status" value="5"/>
</dbReference>
<dbReference type="SUPFAM" id="SSF51045">
    <property type="entry name" value="WW domain"/>
    <property type="match status" value="2"/>
</dbReference>
<dbReference type="InterPro" id="IPR039726">
    <property type="entry name" value="Prp40-like"/>
</dbReference>
<dbReference type="GO" id="GO:0005685">
    <property type="term" value="C:U1 snRNP"/>
    <property type="evidence" value="ECO:0007669"/>
    <property type="project" value="TreeGrafter"/>
</dbReference>
<feature type="domain" description="WW" evidence="7">
    <location>
        <begin position="123"/>
        <end position="151"/>
    </location>
</feature>
<dbReference type="CDD" id="cd00201">
    <property type="entry name" value="WW"/>
    <property type="match status" value="2"/>
</dbReference>
<comment type="caution">
    <text evidence="9">The sequence shown here is derived from an EMBL/GenBank/DDBJ whole genome shotgun (WGS) entry which is preliminary data.</text>
</comment>
<keyword evidence="10" id="KW-1185">Reference proteome</keyword>
<evidence type="ECO:0000256" key="3">
    <source>
        <dbReference type="ARBA" id="ARBA00022737"/>
    </source>
</evidence>
<dbReference type="InterPro" id="IPR036020">
    <property type="entry name" value="WW_dom_sf"/>
</dbReference>
<feature type="domain" description="WW" evidence="7">
    <location>
        <begin position="83"/>
        <end position="110"/>
    </location>
</feature>
<feature type="region of interest" description="Disordered" evidence="6">
    <location>
        <begin position="157"/>
        <end position="211"/>
    </location>
</feature>
<sequence>MGGTEGPCALPSNEIWVKLLNEDYSEQAFRRRINNIKAPSTWQPSPIPETRPLLRRAHIPFFEPIDNTMNGFPGRHAQPAPVWQEHHTNDGRAYYYNNVTKATQWTKPEEMMSPAERALANQPWKEYTAKGGQKYWYNTETKESSWEMPDVYKTALGSAPTPAPVQTPVTPATPSSFGGGYGGSFDQGRDHRDSYAEPRQLPAPNDPKAQIFVPETNDPEYATIEEAEAAFSKLLRRSGVQPDWTWEQTIRATARDPQFRAIKDPKDRRDAFEKFCQDVIIQDKERAKERLAKLRTDFETMLKRHPEITHYTRWKTARPMIEGETIFRSTNDESERRQLFEEYIIGLKRTHAEQQASMRKSAIDGLVDLLPKLNLEPYTRWSDAQGIISTTQPFQNDAKYQTLSQLDMLSAFQNHMKALERAFNDSKQEEKTQKFRNERKARDAFKALLNQLRADGKINAGTKWAQIHPLIENEPRYRNMMGHGGSTPQELFWDLVEEEERGLRQPRNHVLDVLEDKRIELNPNSDLEEFISMMKGDRRTADISRDVLSLIFDRLREKRTSKRDDRRAVDDLRTFMKRMEPPITLNDSYEKVRPRLIKADEFQAVTSEESRRSAFDKHMRRLREKEEDAHRRDRRRDRASVERDRRERDRSRGERSHRSSGRPRRSRSPEADAYEADRRKAIAERERNHRKSTMAENLLSTDRGRLSPPPRRERERERDRDRERERDRDRDYDRTPRSRRDDDSHYDRERRDREEERERLYRRRVDRSSIEELPYGDERPSGSSSRRRRTENEDDYARRDSRDSKRLKREPSRERTPQREAPVHTKTPPANPPPARDARSGSEEGEIEE</sequence>
<feature type="compositionally biased region" description="Basic and acidic residues" evidence="6">
    <location>
        <begin position="667"/>
        <end position="687"/>
    </location>
</feature>
<dbReference type="SMART" id="SM00456">
    <property type="entry name" value="WW"/>
    <property type="match status" value="2"/>
</dbReference>
<feature type="compositionally biased region" description="Basic and acidic residues" evidence="6">
    <location>
        <begin position="187"/>
        <end position="196"/>
    </location>
</feature>
<keyword evidence="4" id="KW-0508">mRNA splicing</keyword>
<protein>
    <recommendedName>
        <fullName evidence="11">Pre-mRNA-processing protein prp40</fullName>
    </recommendedName>
</protein>
<dbReference type="SMART" id="SM00441">
    <property type="entry name" value="FF"/>
    <property type="match status" value="5"/>
</dbReference>
<dbReference type="Pfam" id="PF25432">
    <property type="entry name" value="FF_PRPF40A"/>
    <property type="match status" value="1"/>
</dbReference>
<reference evidence="9" key="1">
    <citation type="submission" date="2021-10" db="EMBL/GenBank/DDBJ databases">
        <authorList>
            <person name="Piombo E."/>
        </authorList>
    </citation>
    <scope>NUCLEOTIDE SEQUENCE</scope>
</reference>
<dbReference type="PROSITE" id="PS01159">
    <property type="entry name" value="WW_DOMAIN_1"/>
    <property type="match status" value="2"/>
</dbReference>
<feature type="compositionally biased region" description="Low complexity" evidence="6">
    <location>
        <begin position="158"/>
        <end position="176"/>
    </location>
</feature>
<feature type="compositionally biased region" description="Basic and acidic residues" evidence="6">
    <location>
        <begin position="766"/>
        <end position="780"/>
    </location>
</feature>
<dbReference type="InterPro" id="IPR001202">
    <property type="entry name" value="WW_dom"/>
</dbReference>
<evidence type="ECO:0008006" key="11">
    <source>
        <dbReference type="Google" id="ProtNLM"/>
    </source>
</evidence>
<feature type="domain" description="FF" evidence="8">
    <location>
        <begin position="224"/>
        <end position="278"/>
    </location>
</feature>
<dbReference type="OrthoDB" id="187617at2759"/>
<dbReference type="Proteomes" id="UP000696573">
    <property type="component" value="Unassembled WGS sequence"/>
</dbReference>
<accession>A0A9N9VK68</accession>
<feature type="compositionally biased region" description="Basic and acidic residues" evidence="6">
    <location>
        <begin position="702"/>
        <end position="759"/>
    </location>
</feature>
<proteinExistence type="predicted"/>
<dbReference type="PROSITE" id="PS51676">
    <property type="entry name" value="FF"/>
    <property type="match status" value="4"/>
</dbReference>
<feature type="compositionally biased region" description="Basic and acidic residues" evidence="6">
    <location>
        <begin position="608"/>
        <end position="657"/>
    </location>
</feature>
<dbReference type="FunFam" id="1.10.10.440:FF:000013">
    <property type="entry name" value="pre-mRNA-processing protein 40A isoform X1"/>
    <property type="match status" value="1"/>
</dbReference>
<evidence type="ECO:0000256" key="2">
    <source>
        <dbReference type="ARBA" id="ARBA00022664"/>
    </source>
</evidence>
<dbReference type="FunFam" id="1.10.10.440:FF:000033">
    <property type="entry name" value="Formin binding protein (FNB3)"/>
    <property type="match status" value="1"/>
</dbReference>
<dbReference type="PANTHER" id="PTHR11864">
    <property type="entry name" value="PRE-MRNA-PROCESSING PROTEIN PRP40"/>
    <property type="match status" value="1"/>
</dbReference>
<dbReference type="GO" id="GO:0003723">
    <property type="term" value="F:RNA binding"/>
    <property type="evidence" value="ECO:0007669"/>
    <property type="project" value="TreeGrafter"/>
</dbReference>
<evidence type="ECO:0000259" key="8">
    <source>
        <dbReference type="PROSITE" id="PS51676"/>
    </source>
</evidence>
<dbReference type="PANTHER" id="PTHR11864:SF0">
    <property type="entry name" value="PRP40 PRE-MRNA PROCESSING FACTOR 40 HOMOLOG A (YEAST)"/>
    <property type="match status" value="1"/>
</dbReference>
<dbReference type="Pfam" id="PF01846">
    <property type="entry name" value="FF"/>
    <property type="match status" value="3"/>
</dbReference>
<gene>
    <name evidence="9" type="ORF">CRHIZ90672A_00002744</name>
</gene>
<keyword evidence="5" id="KW-0539">Nucleus</keyword>